<name>A0A177AQG4_9BILA</name>
<organism evidence="1 2">
    <name type="scientific">Intoshia linei</name>
    <dbReference type="NCBI Taxonomy" id="1819745"/>
    <lineage>
        <taxon>Eukaryota</taxon>
        <taxon>Metazoa</taxon>
        <taxon>Spiralia</taxon>
        <taxon>Lophotrochozoa</taxon>
        <taxon>Mesozoa</taxon>
        <taxon>Orthonectida</taxon>
        <taxon>Rhopaluridae</taxon>
        <taxon>Intoshia</taxon>
    </lineage>
</organism>
<proteinExistence type="predicted"/>
<feature type="non-terminal residue" evidence="1">
    <location>
        <position position="112"/>
    </location>
</feature>
<dbReference type="EMBL" id="LWCA01002976">
    <property type="protein sequence ID" value="OAF63623.1"/>
    <property type="molecule type" value="Genomic_DNA"/>
</dbReference>
<dbReference type="AlphaFoldDB" id="A0A177AQG4"/>
<gene>
    <name evidence="1" type="ORF">A3Q56_08672</name>
</gene>
<keyword evidence="2" id="KW-1185">Reference proteome</keyword>
<evidence type="ECO:0000313" key="1">
    <source>
        <dbReference type="EMBL" id="OAF63623.1"/>
    </source>
</evidence>
<protein>
    <submittedName>
        <fullName evidence="1">Uncharacterized protein</fullName>
    </submittedName>
</protein>
<sequence>MNVKIYPIDIRLSSADGSPLNVYGKIKMTSDNNILEFYITDTFDIIGCRDAVRLKLIQFNVKVIKVNDTEFKTLFSQFSDVISAKPGLTNIIEHSINLKTNCEFKQARRFLG</sequence>
<dbReference type="Proteomes" id="UP000078046">
    <property type="component" value="Unassembled WGS sequence"/>
</dbReference>
<accession>A0A177AQG4</accession>
<reference evidence="1 2" key="1">
    <citation type="submission" date="2016-04" db="EMBL/GenBank/DDBJ databases">
        <title>The genome of Intoshia linei affirms orthonectids as highly simplified spiralians.</title>
        <authorList>
            <person name="Mikhailov K.V."/>
            <person name="Slusarev G.S."/>
            <person name="Nikitin M.A."/>
            <person name="Logacheva M.D."/>
            <person name="Penin A."/>
            <person name="Aleoshin V."/>
            <person name="Panchin Y.V."/>
        </authorList>
    </citation>
    <scope>NUCLEOTIDE SEQUENCE [LARGE SCALE GENOMIC DNA]</scope>
    <source>
        <strain evidence="1">Intl2013</strain>
        <tissue evidence="1">Whole animal</tissue>
    </source>
</reference>
<comment type="caution">
    <text evidence="1">The sequence shown here is derived from an EMBL/GenBank/DDBJ whole genome shotgun (WGS) entry which is preliminary data.</text>
</comment>
<evidence type="ECO:0000313" key="2">
    <source>
        <dbReference type="Proteomes" id="UP000078046"/>
    </source>
</evidence>